<dbReference type="InterPro" id="IPR011989">
    <property type="entry name" value="ARM-like"/>
</dbReference>
<sequence>MSDPTLIPPASPWIIRPDELRLQADTQIVGRQLVRGQWRDSLVIVKVLAEEVEPTELHSRGELWTSLQHDNVLQMFGVSPVDADPLYVVIQCQRNGSVTEFLRRNMQADRAKIVYHVALGMQYLHGHGVVHGSLKPTNILIKDDGTACISDYAMVEVQSSGNDGYRYFSPEAWKGTVSRSSDVFAWAMSALQIFTSKVPWGILTEKQIFAFVVQEHARPDRPDEDFGLTDRIWALMEKCWQRESRQRPTFDAVVDLLQSEDGAGPACVEVTNPAYRTGSRDTILSRVVSTRTVPPAYEFFSSHPDSAPPTMSQFTMSPTRVSTPGFFPAPPHRRPQYAHAYGGSSSDAASIASSYRSADEESRRLGFHQSASTQSLDGRRPAPISSSSRSSRSATSSATGSSSRSTPSRFRTIDEEPSLESLSLRSLPAIPATIQHGYYKPPVESIYGRAGSGPFEYAASIAVTSRTGSAESLFSQPSTVNTTMTNTAPNATLLVGALQSEVKEGRQQDIIDPLLSRIQRLGRRSHKDAQKLVTAGAIPALISLLKTRAVDGTGLETVLIALGILSHDPISANTIFRTNTTATLIGIVDAAQSQDSTVLALWCLARICRNADIANGLLKQHLSRLLVTKGLRANQWRTSRMAAWCIGALVHSDSIADIMADFGVVPMLCEHMRRCVNSTDAGPDDQSAAIYAIARMSRSIKIAKALAKGGCVEMLARCLNTAEDPQLLLWSARAVGCLMRPNSSDMAKMLLDAGIPAGLARLPSMLPTEQVEPLGAFAFAIQRFSCAEWGGGTRKALVEAGVVDSLLAGLRTAADEPYPQVHIELAYAIALLSDVGGSSIRKEIVNAGGINILKQISASATTEVAKVCNLAATSINGNVWSRNTASAKAALAHEWNGGCPDYAPECPASMPCI</sequence>
<evidence type="ECO:0000259" key="6">
    <source>
        <dbReference type="PROSITE" id="PS50011"/>
    </source>
</evidence>
<evidence type="ECO:0000313" key="7">
    <source>
        <dbReference type="EMBL" id="KAJ7037084.1"/>
    </source>
</evidence>
<dbReference type="GO" id="GO:0004674">
    <property type="term" value="F:protein serine/threonine kinase activity"/>
    <property type="evidence" value="ECO:0007669"/>
    <property type="project" value="TreeGrafter"/>
</dbReference>
<keyword evidence="8" id="KW-1185">Reference proteome</keyword>
<organism evidence="7 8">
    <name type="scientific">Mycena alexandri</name>
    <dbReference type="NCBI Taxonomy" id="1745969"/>
    <lineage>
        <taxon>Eukaryota</taxon>
        <taxon>Fungi</taxon>
        <taxon>Dikarya</taxon>
        <taxon>Basidiomycota</taxon>
        <taxon>Agaricomycotina</taxon>
        <taxon>Agaricomycetes</taxon>
        <taxon>Agaricomycetidae</taxon>
        <taxon>Agaricales</taxon>
        <taxon>Marasmiineae</taxon>
        <taxon>Mycenaceae</taxon>
        <taxon>Mycena</taxon>
    </lineage>
</organism>
<dbReference type="Gene3D" id="1.10.510.10">
    <property type="entry name" value="Transferase(Phosphotransferase) domain 1"/>
    <property type="match status" value="1"/>
</dbReference>
<feature type="region of interest" description="Disordered" evidence="5">
    <location>
        <begin position="300"/>
        <end position="418"/>
    </location>
</feature>
<dbReference type="AlphaFoldDB" id="A0AAD6SZT0"/>
<name>A0AAD6SZT0_9AGAR</name>
<keyword evidence="3" id="KW-0418">Kinase</keyword>
<feature type="compositionally biased region" description="Polar residues" evidence="5">
    <location>
        <begin position="309"/>
        <end position="322"/>
    </location>
</feature>
<dbReference type="Proteomes" id="UP001218188">
    <property type="component" value="Unassembled WGS sequence"/>
</dbReference>
<evidence type="ECO:0000256" key="2">
    <source>
        <dbReference type="ARBA" id="ARBA00022741"/>
    </source>
</evidence>
<dbReference type="Pfam" id="PF07714">
    <property type="entry name" value="PK_Tyr_Ser-Thr"/>
    <property type="match status" value="1"/>
</dbReference>
<evidence type="ECO:0000256" key="3">
    <source>
        <dbReference type="ARBA" id="ARBA00022777"/>
    </source>
</evidence>
<feature type="domain" description="Protein kinase" evidence="6">
    <location>
        <begin position="1"/>
        <end position="275"/>
    </location>
</feature>
<evidence type="ECO:0000256" key="4">
    <source>
        <dbReference type="ARBA" id="ARBA00022840"/>
    </source>
</evidence>
<dbReference type="SUPFAM" id="SSF56112">
    <property type="entry name" value="Protein kinase-like (PK-like)"/>
    <property type="match status" value="1"/>
</dbReference>
<reference evidence="7" key="1">
    <citation type="submission" date="2023-03" db="EMBL/GenBank/DDBJ databases">
        <title>Massive genome expansion in bonnet fungi (Mycena s.s.) driven by repeated elements and novel gene families across ecological guilds.</title>
        <authorList>
            <consortium name="Lawrence Berkeley National Laboratory"/>
            <person name="Harder C.B."/>
            <person name="Miyauchi S."/>
            <person name="Viragh M."/>
            <person name="Kuo A."/>
            <person name="Thoen E."/>
            <person name="Andreopoulos B."/>
            <person name="Lu D."/>
            <person name="Skrede I."/>
            <person name="Drula E."/>
            <person name="Henrissat B."/>
            <person name="Morin E."/>
            <person name="Kohler A."/>
            <person name="Barry K."/>
            <person name="LaButti K."/>
            <person name="Morin E."/>
            <person name="Salamov A."/>
            <person name="Lipzen A."/>
            <person name="Mereny Z."/>
            <person name="Hegedus B."/>
            <person name="Baldrian P."/>
            <person name="Stursova M."/>
            <person name="Weitz H."/>
            <person name="Taylor A."/>
            <person name="Grigoriev I.V."/>
            <person name="Nagy L.G."/>
            <person name="Martin F."/>
            <person name="Kauserud H."/>
        </authorList>
    </citation>
    <scope>NUCLEOTIDE SEQUENCE</scope>
    <source>
        <strain evidence="7">CBHHK200</strain>
    </source>
</reference>
<protein>
    <recommendedName>
        <fullName evidence="6">Protein kinase domain-containing protein</fullName>
    </recommendedName>
</protein>
<proteinExistence type="predicted"/>
<dbReference type="SUPFAM" id="SSF48371">
    <property type="entry name" value="ARM repeat"/>
    <property type="match status" value="1"/>
</dbReference>
<dbReference type="GO" id="GO:0005524">
    <property type="term" value="F:ATP binding"/>
    <property type="evidence" value="ECO:0007669"/>
    <property type="project" value="UniProtKB-KW"/>
</dbReference>
<dbReference type="InterPro" id="IPR000719">
    <property type="entry name" value="Prot_kinase_dom"/>
</dbReference>
<comment type="caution">
    <text evidence="7">The sequence shown here is derived from an EMBL/GenBank/DDBJ whole genome shotgun (WGS) entry which is preliminary data.</text>
</comment>
<keyword evidence="2" id="KW-0547">Nucleotide-binding</keyword>
<dbReference type="PANTHER" id="PTHR44329:SF288">
    <property type="entry name" value="MITOGEN-ACTIVATED PROTEIN KINASE KINASE KINASE 20"/>
    <property type="match status" value="1"/>
</dbReference>
<evidence type="ECO:0000256" key="1">
    <source>
        <dbReference type="ARBA" id="ARBA00022679"/>
    </source>
</evidence>
<keyword evidence="4" id="KW-0067">ATP-binding</keyword>
<feature type="compositionally biased region" description="Low complexity" evidence="5">
    <location>
        <begin position="381"/>
        <end position="409"/>
    </location>
</feature>
<dbReference type="InterPro" id="IPR011009">
    <property type="entry name" value="Kinase-like_dom_sf"/>
</dbReference>
<dbReference type="InterPro" id="IPR001245">
    <property type="entry name" value="Ser-Thr/Tyr_kinase_cat_dom"/>
</dbReference>
<feature type="compositionally biased region" description="Low complexity" evidence="5">
    <location>
        <begin position="337"/>
        <end position="356"/>
    </location>
</feature>
<dbReference type="EMBL" id="JARJCM010000039">
    <property type="protein sequence ID" value="KAJ7037084.1"/>
    <property type="molecule type" value="Genomic_DNA"/>
</dbReference>
<evidence type="ECO:0000256" key="5">
    <source>
        <dbReference type="SAM" id="MobiDB-lite"/>
    </source>
</evidence>
<keyword evidence="1" id="KW-0808">Transferase</keyword>
<accession>A0AAD6SZT0</accession>
<evidence type="ECO:0000313" key="8">
    <source>
        <dbReference type="Proteomes" id="UP001218188"/>
    </source>
</evidence>
<dbReference type="Gene3D" id="1.25.10.10">
    <property type="entry name" value="Leucine-rich Repeat Variant"/>
    <property type="match status" value="2"/>
</dbReference>
<dbReference type="InterPro" id="IPR051681">
    <property type="entry name" value="Ser/Thr_Kinases-Pseudokinases"/>
</dbReference>
<dbReference type="InterPro" id="IPR016024">
    <property type="entry name" value="ARM-type_fold"/>
</dbReference>
<dbReference type="PROSITE" id="PS50011">
    <property type="entry name" value="PROTEIN_KINASE_DOM"/>
    <property type="match status" value="1"/>
</dbReference>
<gene>
    <name evidence="7" type="ORF">C8F04DRAFT_999429</name>
</gene>
<dbReference type="PANTHER" id="PTHR44329">
    <property type="entry name" value="SERINE/THREONINE-PROTEIN KINASE TNNI3K-RELATED"/>
    <property type="match status" value="1"/>
</dbReference>